<evidence type="ECO:0000313" key="10">
    <source>
        <dbReference type="EnsemblMetazoa" id="PHUM380900-PA"/>
    </source>
</evidence>
<sequence>MSSPYGGKECITYGVPKGAGSDIFLYECSSCLGLPVNIPHYEFFRIAVITWILFSFIITVAYKSSISSKLTVPQDDPEIQSFEELIRSPLQLTGYNNMYRLLEYNGSEPTIKKMAQKFQITDFNIEKAVTYISTERKIAYMGHTSMFLYYALINPLAKGNIYVMTDCILSYYPSVMLKKHSPFLIQLDMLVNRLKESGITSKWRSEYIFKIPPPPRTFLKLSNDHIYDVHLALHSS</sequence>
<evidence type="ECO:0000313" key="9">
    <source>
        <dbReference type="EMBL" id="EEB15704.1"/>
    </source>
</evidence>
<evidence type="ECO:0000256" key="5">
    <source>
        <dbReference type="ARBA" id="ARBA00023136"/>
    </source>
</evidence>
<evidence type="ECO:0000313" key="11">
    <source>
        <dbReference type="Proteomes" id="UP000009046"/>
    </source>
</evidence>
<dbReference type="GO" id="GO:0005886">
    <property type="term" value="C:plasma membrane"/>
    <property type="evidence" value="ECO:0007669"/>
    <property type="project" value="UniProtKB-SubCell"/>
</dbReference>
<reference evidence="9" key="1">
    <citation type="submission" date="2007-04" db="EMBL/GenBank/DDBJ databases">
        <title>Annotation of Pediculus humanus corporis strain USDA.</title>
        <authorList>
            <person name="Kirkness E."/>
            <person name="Hannick L."/>
            <person name="Hass B."/>
            <person name="Bruggner R."/>
            <person name="Lawson D."/>
            <person name="Bidwell S."/>
            <person name="Joardar V."/>
            <person name="Caler E."/>
            <person name="Walenz B."/>
            <person name="Inman J."/>
            <person name="Schobel S."/>
            <person name="Galinsky K."/>
            <person name="Amedeo P."/>
            <person name="Strausberg R."/>
        </authorList>
    </citation>
    <scope>NUCLEOTIDE SEQUENCE</scope>
    <source>
        <strain evidence="9">USDA</strain>
    </source>
</reference>
<evidence type="ECO:0000256" key="7">
    <source>
        <dbReference type="ARBA" id="ARBA00023180"/>
    </source>
</evidence>
<keyword evidence="5 8" id="KW-0472">Membrane</keyword>
<dbReference type="EMBL" id="DS235430">
    <property type="protein sequence ID" value="EEB15704.1"/>
    <property type="molecule type" value="Genomic_DNA"/>
</dbReference>
<keyword evidence="2" id="KW-1003">Cell membrane</keyword>
<dbReference type="PANTHER" id="PTHR42643">
    <property type="entry name" value="IONOTROPIC RECEPTOR 20A-RELATED"/>
    <property type="match status" value="1"/>
</dbReference>
<keyword evidence="11" id="KW-1185">Reference proteome</keyword>
<dbReference type="OrthoDB" id="8195814at2759"/>
<dbReference type="HOGENOM" id="CLU_1176678_0_0_1"/>
<protein>
    <submittedName>
        <fullName evidence="9 10">Uncharacterized protein</fullName>
    </submittedName>
</protein>
<dbReference type="AlphaFoldDB" id="E0VQP8"/>
<organism>
    <name type="scientific">Pediculus humanus subsp. corporis</name>
    <name type="common">Body louse</name>
    <dbReference type="NCBI Taxonomy" id="121224"/>
    <lineage>
        <taxon>Eukaryota</taxon>
        <taxon>Metazoa</taxon>
        <taxon>Ecdysozoa</taxon>
        <taxon>Arthropoda</taxon>
        <taxon>Hexapoda</taxon>
        <taxon>Insecta</taxon>
        <taxon>Pterygota</taxon>
        <taxon>Neoptera</taxon>
        <taxon>Paraneoptera</taxon>
        <taxon>Psocodea</taxon>
        <taxon>Troctomorpha</taxon>
        <taxon>Phthiraptera</taxon>
        <taxon>Anoplura</taxon>
        <taxon>Pediculidae</taxon>
        <taxon>Pediculus</taxon>
    </lineage>
</organism>
<dbReference type="KEGG" id="phu:Phum_PHUM380900"/>
<gene>
    <name evidence="10" type="primary">8237232</name>
    <name evidence="9" type="ORF">Phum_PHUM380900</name>
</gene>
<dbReference type="EMBL" id="AAZO01004447">
    <property type="status" value="NOT_ANNOTATED_CDS"/>
    <property type="molecule type" value="Genomic_DNA"/>
</dbReference>
<keyword evidence="6" id="KW-0675">Receptor</keyword>
<dbReference type="Gene3D" id="1.10.287.70">
    <property type="match status" value="1"/>
</dbReference>
<dbReference type="VEuPathDB" id="VectorBase:PHUM380900"/>
<name>E0VQP8_PEDHC</name>
<dbReference type="Proteomes" id="UP000009046">
    <property type="component" value="Unassembled WGS sequence"/>
</dbReference>
<dbReference type="PANTHER" id="PTHR42643:SF30">
    <property type="entry name" value="IONOTROPIC RECEPTOR 40A-RELATED"/>
    <property type="match status" value="1"/>
</dbReference>
<evidence type="ECO:0000256" key="1">
    <source>
        <dbReference type="ARBA" id="ARBA00004651"/>
    </source>
</evidence>
<feature type="transmembrane region" description="Helical" evidence="8">
    <location>
        <begin position="43"/>
        <end position="62"/>
    </location>
</feature>
<dbReference type="CTD" id="8237232"/>
<keyword evidence="3 8" id="KW-0812">Transmembrane</keyword>
<dbReference type="EnsemblMetazoa" id="PHUM380900-RA">
    <property type="protein sequence ID" value="PHUM380900-PA"/>
    <property type="gene ID" value="PHUM380900"/>
</dbReference>
<evidence type="ECO:0000256" key="3">
    <source>
        <dbReference type="ARBA" id="ARBA00022692"/>
    </source>
</evidence>
<evidence type="ECO:0000256" key="2">
    <source>
        <dbReference type="ARBA" id="ARBA00022475"/>
    </source>
</evidence>
<dbReference type="InParanoid" id="E0VQP8"/>
<evidence type="ECO:0000256" key="8">
    <source>
        <dbReference type="SAM" id="Phobius"/>
    </source>
</evidence>
<dbReference type="SUPFAM" id="SSF53850">
    <property type="entry name" value="Periplasmic binding protein-like II"/>
    <property type="match status" value="1"/>
</dbReference>
<reference evidence="10" key="3">
    <citation type="submission" date="2021-02" db="UniProtKB">
        <authorList>
            <consortium name="EnsemblMetazoa"/>
        </authorList>
    </citation>
    <scope>IDENTIFICATION</scope>
    <source>
        <strain evidence="10">USDA</strain>
    </source>
</reference>
<keyword evidence="4 8" id="KW-1133">Transmembrane helix</keyword>
<proteinExistence type="predicted"/>
<evidence type="ECO:0000256" key="6">
    <source>
        <dbReference type="ARBA" id="ARBA00023170"/>
    </source>
</evidence>
<comment type="subcellular location">
    <subcellularLocation>
        <location evidence="1">Cell membrane</location>
        <topology evidence="1">Multi-pass membrane protein</topology>
    </subcellularLocation>
</comment>
<evidence type="ECO:0000256" key="4">
    <source>
        <dbReference type="ARBA" id="ARBA00022989"/>
    </source>
</evidence>
<reference evidence="9" key="2">
    <citation type="submission" date="2007-04" db="EMBL/GenBank/DDBJ databases">
        <title>The genome of the human body louse.</title>
        <authorList>
            <consortium name="The Human Body Louse Genome Consortium"/>
            <person name="Kirkness E."/>
            <person name="Walenz B."/>
            <person name="Hass B."/>
            <person name="Bruggner R."/>
            <person name="Strausberg R."/>
        </authorList>
    </citation>
    <scope>NUCLEOTIDE SEQUENCE</scope>
    <source>
        <strain evidence="9">USDA</strain>
    </source>
</reference>
<dbReference type="GeneID" id="8237232"/>
<dbReference type="eggNOG" id="KOG1052">
    <property type="taxonomic scope" value="Eukaryota"/>
</dbReference>
<keyword evidence="7" id="KW-0325">Glycoprotein</keyword>
<dbReference type="RefSeq" id="XP_002428442.1">
    <property type="nucleotide sequence ID" value="XM_002428397.1"/>
</dbReference>
<accession>E0VQP8</accession>
<dbReference type="InterPro" id="IPR052192">
    <property type="entry name" value="Insect_Ionotropic_Sensory_Rcpt"/>
</dbReference>